<accession>A0A926ENW4</accession>
<protein>
    <submittedName>
        <fullName evidence="1">Uncharacterized protein</fullName>
    </submittedName>
</protein>
<dbReference type="Proteomes" id="UP000623678">
    <property type="component" value="Unassembled WGS sequence"/>
</dbReference>
<name>A0A926ENW4_9FIRM</name>
<evidence type="ECO:0000313" key="2">
    <source>
        <dbReference type="Proteomes" id="UP000623678"/>
    </source>
</evidence>
<organism evidence="1 2">
    <name type="scientific">Youxingia wuxianensis</name>
    <dbReference type="NCBI Taxonomy" id="2763678"/>
    <lineage>
        <taxon>Bacteria</taxon>
        <taxon>Bacillati</taxon>
        <taxon>Bacillota</taxon>
        <taxon>Clostridia</taxon>
        <taxon>Eubacteriales</taxon>
        <taxon>Oscillospiraceae</taxon>
        <taxon>Youxingia</taxon>
    </lineage>
</organism>
<dbReference type="RefSeq" id="WP_262395781.1">
    <property type="nucleotide sequence ID" value="NZ_JACRTD010000008.1"/>
</dbReference>
<dbReference type="AlphaFoldDB" id="A0A926ENW4"/>
<dbReference type="InterPro" id="IPR032066">
    <property type="entry name" value="GP3_package"/>
</dbReference>
<dbReference type="Pfam" id="PF16677">
    <property type="entry name" value="GP3_package"/>
    <property type="match status" value="1"/>
</dbReference>
<evidence type="ECO:0000313" key="1">
    <source>
        <dbReference type="EMBL" id="MBC8586061.1"/>
    </source>
</evidence>
<sequence>MAGKESGARPRGNPKRFQSGEELIELYQQFCIWVKENNFQTIPSQTRFCEWLTREYKATDRRTIYNALNKYFPNIKKEFEKLQADTMAEGAMIGRYNPTMTIFALKNWCEWKDKQEVEQQIIGVSKFFLSDNEQAK</sequence>
<keyword evidence="2" id="KW-1185">Reference proteome</keyword>
<dbReference type="Gene3D" id="1.10.132.80">
    <property type="match status" value="1"/>
</dbReference>
<comment type="caution">
    <text evidence="1">The sequence shown here is derived from an EMBL/GenBank/DDBJ whole genome shotgun (WGS) entry which is preliminary data.</text>
</comment>
<reference evidence="1" key="1">
    <citation type="submission" date="2020-08" db="EMBL/GenBank/DDBJ databases">
        <title>Genome public.</title>
        <authorList>
            <person name="Liu C."/>
            <person name="Sun Q."/>
        </authorList>
    </citation>
    <scope>NUCLEOTIDE SEQUENCE</scope>
    <source>
        <strain evidence="1">NSJ-64</strain>
    </source>
</reference>
<proteinExistence type="predicted"/>
<dbReference type="EMBL" id="JACRTD010000008">
    <property type="protein sequence ID" value="MBC8586061.1"/>
    <property type="molecule type" value="Genomic_DNA"/>
</dbReference>
<gene>
    <name evidence="1" type="ORF">H8705_10750</name>
</gene>